<evidence type="ECO:0000256" key="1">
    <source>
        <dbReference type="ARBA" id="ARBA00022723"/>
    </source>
</evidence>
<protein>
    <submittedName>
        <fullName evidence="3">Cupin domain-containing protein</fullName>
    </submittedName>
</protein>
<dbReference type="InterPro" id="IPR013096">
    <property type="entry name" value="Cupin_2"/>
</dbReference>
<dbReference type="InterPro" id="IPR051610">
    <property type="entry name" value="GPI/OXD"/>
</dbReference>
<accession>A0A9Q2FMM2</accession>
<dbReference type="RefSeq" id="WP_194258120.1">
    <property type="nucleotide sequence ID" value="NZ_JABCQN010000006.1"/>
</dbReference>
<name>A0A9Q2FMM2_GLUJA</name>
<dbReference type="AlphaFoldDB" id="A0A9Q2FMM2"/>
<dbReference type="InterPro" id="IPR011051">
    <property type="entry name" value="RmlC_Cupin_sf"/>
</dbReference>
<sequence>MQNRIKTLSADMWLSNLHPWRGHFNGSTFGVNVTVLTFTQANRGDGPTLHVHKYDEIFIVRRGQGIFKIGNVIIEAAEGDVLFGPANTPHAFKNIGDTPLETIDIHLSNKWLQEDLVDTDPNWWLRSLPAV</sequence>
<feature type="domain" description="Cupin type-2" evidence="2">
    <location>
        <begin position="44"/>
        <end position="105"/>
    </location>
</feature>
<dbReference type="SUPFAM" id="SSF51182">
    <property type="entry name" value="RmlC-like cupins"/>
    <property type="match status" value="1"/>
</dbReference>
<keyword evidence="1" id="KW-0479">Metal-binding</keyword>
<evidence type="ECO:0000259" key="2">
    <source>
        <dbReference type="Pfam" id="PF07883"/>
    </source>
</evidence>
<evidence type="ECO:0000313" key="4">
    <source>
        <dbReference type="Proteomes" id="UP000661006"/>
    </source>
</evidence>
<dbReference type="PANTHER" id="PTHR35848:SF6">
    <property type="entry name" value="CUPIN TYPE-2 DOMAIN-CONTAINING PROTEIN"/>
    <property type="match status" value="1"/>
</dbReference>
<dbReference type="Proteomes" id="UP000661006">
    <property type="component" value="Unassembled WGS sequence"/>
</dbReference>
<dbReference type="GO" id="GO:0046872">
    <property type="term" value="F:metal ion binding"/>
    <property type="evidence" value="ECO:0007669"/>
    <property type="project" value="UniProtKB-KW"/>
</dbReference>
<proteinExistence type="predicted"/>
<dbReference type="PANTHER" id="PTHR35848">
    <property type="entry name" value="OXALATE-BINDING PROTEIN"/>
    <property type="match status" value="1"/>
</dbReference>
<organism evidence="3 4">
    <name type="scientific">Gluconobacter japonicus</name>
    <dbReference type="NCBI Taxonomy" id="376620"/>
    <lineage>
        <taxon>Bacteria</taxon>
        <taxon>Pseudomonadati</taxon>
        <taxon>Pseudomonadota</taxon>
        <taxon>Alphaproteobacteria</taxon>
        <taxon>Acetobacterales</taxon>
        <taxon>Acetobacteraceae</taxon>
        <taxon>Gluconobacter</taxon>
    </lineage>
</organism>
<dbReference type="GeneID" id="81475495"/>
<gene>
    <name evidence="3" type="ORF">HKD32_12375</name>
</gene>
<evidence type="ECO:0000313" key="3">
    <source>
        <dbReference type="EMBL" id="MBF0871636.1"/>
    </source>
</evidence>
<dbReference type="Pfam" id="PF07883">
    <property type="entry name" value="Cupin_2"/>
    <property type="match status" value="1"/>
</dbReference>
<dbReference type="InterPro" id="IPR014710">
    <property type="entry name" value="RmlC-like_jellyroll"/>
</dbReference>
<reference evidence="3" key="1">
    <citation type="submission" date="2020-04" db="EMBL/GenBank/DDBJ databases">
        <authorList>
            <person name="Sombolestani A."/>
        </authorList>
    </citation>
    <scope>NUCLEOTIDE SEQUENCE</scope>
    <source>
        <strain evidence="3">R71697</strain>
    </source>
</reference>
<comment type="caution">
    <text evidence="3">The sequence shown here is derived from an EMBL/GenBank/DDBJ whole genome shotgun (WGS) entry which is preliminary data.</text>
</comment>
<reference evidence="3" key="2">
    <citation type="submission" date="2020-11" db="EMBL/GenBank/DDBJ databases">
        <title>Description of novel Gluconobacter species.</title>
        <authorList>
            <person name="Cleenwerck I."/>
            <person name="Cnockaert M."/>
            <person name="Borremans W."/>
            <person name="Wieme A.D."/>
            <person name="De Vuyst L."/>
            <person name="Vandamme P."/>
        </authorList>
    </citation>
    <scope>NUCLEOTIDE SEQUENCE</scope>
    <source>
        <strain evidence="3">R71697</strain>
    </source>
</reference>
<dbReference type="Gene3D" id="2.60.120.10">
    <property type="entry name" value="Jelly Rolls"/>
    <property type="match status" value="1"/>
</dbReference>
<dbReference type="EMBL" id="JABCQN010000006">
    <property type="protein sequence ID" value="MBF0871636.1"/>
    <property type="molecule type" value="Genomic_DNA"/>
</dbReference>